<dbReference type="RefSeq" id="WP_169489022.1">
    <property type="nucleotide sequence ID" value="NZ_JABBGJ010000037.1"/>
</dbReference>
<dbReference type="PANTHER" id="PTHR46656:SF3">
    <property type="entry name" value="PUTATIVE-RELATED"/>
    <property type="match status" value="1"/>
</dbReference>
<sequence>MHRTDWLEGFGHPSASVDFSLPNGIYFLLEFLPELQQYSEKSLQDRLALYFWWEAIGARCYPDFKWVLREQDRACLDAIDNEVLCSSFTTAIGFWLRHTDPSSLERPSLMRLLLSPPAEDRDEQVKLPYFLHVLRQDRDDLQRDFDLGTPSSRLAYLRWWETHGAVEYARANWSTRDIVEELSVLEVNDGAILAQPRMLSVIWRHRTGLQQNYAIHTLAGQLAYLGWWQEHATDYPSLSWSPREVFDRLLKLEIAEGTAPLALPHLLNLVWQEREDLHTHLDRSTFKGQFAFVHWWQEEGQSNYPESQWSADDLFEKLIKLKAAEFIEGIELPYFIELVWNERSDLTTAFDRATFNGVRGMIHWWNESGRHEYSLLRNELVEPDGVHVGSVVQFATQANLSERAYPFGVNVIGFPQGILGLAEDARMMGHALELASVPRVFINAPIAGPAKVDTTVSRLLTLDQKYRVSVFCLPPPEMMRLSLEGGRNLIDSATYKVGAWPWELPQWPTAFGRVHQFVDEIWAQSRFVQTAFRKLGDTPVHHMPMAVDIPAPTQRVRGRFGLPEDDFLFYLMFDGNSWLTRKNPLAGVQAFQKAFDASVTGVGLVIKGMNIRESDPIWKRIRDIASRDLRIHIVSEKLTRQDSINFMASLDSYISLHRSEGFGRVIAEAMLLGQPVIVTNFSGNVDYCDAETSFLVDGELVPLRAGDYLFHEGQYWCDPDVAQAAQQIRRVFEDVEARTRIATAGQQRLRQDYSIDAVSHRYATRMAEIEAGTQNQ</sequence>
<dbReference type="CDD" id="cd03801">
    <property type="entry name" value="GT4_PimA-like"/>
    <property type="match status" value="1"/>
</dbReference>
<proteinExistence type="predicted"/>
<dbReference type="Gene3D" id="3.40.50.2000">
    <property type="entry name" value="Glycogen Phosphorylase B"/>
    <property type="match status" value="1"/>
</dbReference>
<gene>
    <name evidence="1" type="ORF">HHL24_30340</name>
</gene>
<dbReference type="EMBL" id="JABBGJ010000037">
    <property type="protein sequence ID" value="NMM02211.1"/>
    <property type="molecule type" value="Genomic_DNA"/>
</dbReference>
<dbReference type="AlphaFoldDB" id="A0A848IKG4"/>
<organism evidence="1 2">
    <name type="scientific">Paraburkholderia polaris</name>
    <dbReference type="NCBI Taxonomy" id="2728848"/>
    <lineage>
        <taxon>Bacteria</taxon>
        <taxon>Pseudomonadati</taxon>
        <taxon>Pseudomonadota</taxon>
        <taxon>Betaproteobacteria</taxon>
        <taxon>Burkholderiales</taxon>
        <taxon>Burkholderiaceae</taxon>
        <taxon>Paraburkholderia</taxon>
    </lineage>
</organism>
<evidence type="ECO:0000313" key="1">
    <source>
        <dbReference type="EMBL" id="NMM02211.1"/>
    </source>
</evidence>
<accession>A0A848IKG4</accession>
<comment type="caution">
    <text evidence="1">The sequence shown here is derived from an EMBL/GenBank/DDBJ whole genome shotgun (WGS) entry which is preliminary data.</text>
</comment>
<keyword evidence="2" id="KW-1185">Reference proteome</keyword>
<name>A0A848IKG4_9BURK</name>
<dbReference type="SUPFAM" id="SSF53756">
    <property type="entry name" value="UDP-Glycosyltransferase/glycogen phosphorylase"/>
    <property type="match status" value="1"/>
</dbReference>
<evidence type="ECO:0000313" key="2">
    <source>
        <dbReference type="Proteomes" id="UP000544134"/>
    </source>
</evidence>
<dbReference type="Proteomes" id="UP000544134">
    <property type="component" value="Unassembled WGS sequence"/>
</dbReference>
<reference evidence="1 2" key="1">
    <citation type="submission" date="2020-04" db="EMBL/GenBank/DDBJ databases">
        <title>Paraburkholderia sp. RP-4-7 isolated from soil.</title>
        <authorList>
            <person name="Dahal R.H."/>
        </authorList>
    </citation>
    <scope>NUCLEOTIDE SEQUENCE [LARGE SCALE GENOMIC DNA]</scope>
    <source>
        <strain evidence="1 2">RP-4-7</strain>
    </source>
</reference>
<dbReference type="GO" id="GO:0016740">
    <property type="term" value="F:transferase activity"/>
    <property type="evidence" value="ECO:0007669"/>
    <property type="project" value="UniProtKB-KW"/>
</dbReference>
<protein>
    <submittedName>
        <fullName evidence="1">Glycosyltransferase family 4 protein</fullName>
    </submittedName>
</protein>
<keyword evidence="1" id="KW-0808">Transferase</keyword>
<dbReference type="Pfam" id="PF20706">
    <property type="entry name" value="GT4-conflict"/>
    <property type="match status" value="1"/>
</dbReference>
<dbReference type="PANTHER" id="PTHR46656">
    <property type="entry name" value="PUTATIVE-RELATED"/>
    <property type="match status" value="1"/>
</dbReference>